<proteinExistence type="predicted"/>
<evidence type="ECO:0000313" key="1">
    <source>
        <dbReference type="EMBL" id="MCJ8734348.1"/>
    </source>
</evidence>
<name>A0ACC5YFR8_9TELE</name>
<dbReference type="Proteomes" id="UP000830395">
    <property type="component" value="Chromosome 7"/>
</dbReference>
<evidence type="ECO:0000313" key="2">
    <source>
        <dbReference type="Proteomes" id="UP000830395"/>
    </source>
</evidence>
<reference evidence="1" key="1">
    <citation type="submission" date="2020-02" db="EMBL/GenBank/DDBJ databases">
        <title>Genome sequencing of the panga catfish, Pangasius djambal.</title>
        <authorList>
            <person name="Wen M."/>
            <person name="Zahm M."/>
            <person name="Roques C."/>
            <person name="Cabau C."/>
            <person name="Klopp C."/>
            <person name="Donnadieu C."/>
            <person name="Jouanno E."/>
            <person name="Avarre J.-C."/>
            <person name="Campet M."/>
            <person name="Ha T."/>
            <person name="Dugue R."/>
            <person name="Lampietro C."/>
            <person name="Louis A."/>
            <person name="Herpin A."/>
            <person name="Echchiki A."/>
            <person name="Berthelot C."/>
            <person name="Parey E."/>
            <person name="Roest-Crollius H."/>
            <person name="Braasch I."/>
            <person name="Postlethwait J.H."/>
            <person name="Bobe J."/>
            <person name="Montfort J."/>
            <person name="Bouchez O."/>
            <person name="Begum T."/>
            <person name="Schartl M."/>
            <person name="Gustiano R."/>
            <person name="Guiguen Y."/>
        </authorList>
    </citation>
    <scope>NUCLEOTIDE SEQUENCE</scope>
    <source>
        <strain evidence="1">Pdj_M5554</strain>
    </source>
</reference>
<gene>
    <name evidence="1" type="ORF">PDJAM_G00234210</name>
</gene>
<comment type="caution">
    <text evidence="1">The sequence shown here is derived from an EMBL/GenBank/DDBJ whole genome shotgun (WGS) entry which is preliminary data.</text>
</comment>
<accession>A0ACC5YFR8</accession>
<keyword evidence="2" id="KW-1185">Reference proteome</keyword>
<dbReference type="EMBL" id="CM040981">
    <property type="protein sequence ID" value="MCJ8734348.1"/>
    <property type="molecule type" value="Genomic_DNA"/>
</dbReference>
<sequence>MNMYRVARTTNINGVDVPYNKCLRGSNSLEGFHKALPNMIPGPHCAAHTYQVYLINGIARRNSDRSSDAVYGGKGRHHKIYSAPLIKRLNTQCRQLFGEAVEENFHAPADVTSNELLGLEYLFNQSTEEKVGQPGQPDPDEDDETYQSDTEATDDMVASVPAHINLTTDETTTARPPAFQEDSCSPNPLPGFQQLERFFSQIRSQNSGLLSTGESGPFSLRDILKDGPSLEEEVVHPGQPDPDEDDEAYQSDTEAADDVVASVPAHTKLTTTARPPAFQEDSCSPNLLPAVGKVLFSAGGDWPD</sequence>
<protein>
    <submittedName>
        <fullName evidence="1">Uncharacterized protein</fullName>
    </submittedName>
</protein>
<organism evidence="1 2">
    <name type="scientific">Pangasius djambal</name>
    <dbReference type="NCBI Taxonomy" id="1691987"/>
    <lineage>
        <taxon>Eukaryota</taxon>
        <taxon>Metazoa</taxon>
        <taxon>Chordata</taxon>
        <taxon>Craniata</taxon>
        <taxon>Vertebrata</taxon>
        <taxon>Euteleostomi</taxon>
        <taxon>Actinopterygii</taxon>
        <taxon>Neopterygii</taxon>
        <taxon>Teleostei</taxon>
        <taxon>Ostariophysi</taxon>
        <taxon>Siluriformes</taxon>
        <taxon>Pangasiidae</taxon>
        <taxon>Pangasius</taxon>
    </lineage>
</organism>